<dbReference type="Proteomes" id="UP001162480">
    <property type="component" value="Chromosome 27"/>
</dbReference>
<proteinExistence type="predicted"/>
<sequence>MPQEFYTLLNYFEGTFDSCDQKSLKREKSLSTTRPPWVVLSVPSQPVIHRNSDSTRIPATGLLWIFINSIPNS</sequence>
<dbReference type="EMBL" id="OX597840">
    <property type="protein sequence ID" value="CAI9742145.1"/>
    <property type="molecule type" value="Genomic_DNA"/>
</dbReference>
<accession>A0AA36FKA3</accession>
<name>A0AA36FKA3_OCTVU</name>
<keyword evidence="2" id="KW-1185">Reference proteome</keyword>
<organism evidence="1 2">
    <name type="scientific">Octopus vulgaris</name>
    <name type="common">Common octopus</name>
    <dbReference type="NCBI Taxonomy" id="6645"/>
    <lineage>
        <taxon>Eukaryota</taxon>
        <taxon>Metazoa</taxon>
        <taxon>Spiralia</taxon>
        <taxon>Lophotrochozoa</taxon>
        <taxon>Mollusca</taxon>
        <taxon>Cephalopoda</taxon>
        <taxon>Coleoidea</taxon>
        <taxon>Octopodiformes</taxon>
        <taxon>Octopoda</taxon>
        <taxon>Incirrata</taxon>
        <taxon>Octopodidae</taxon>
        <taxon>Octopus</taxon>
    </lineage>
</organism>
<dbReference type="AlphaFoldDB" id="A0AA36FKA3"/>
<gene>
    <name evidence="1" type="ORF">OCTVUL_1B012680</name>
</gene>
<protein>
    <submittedName>
        <fullName evidence="1">Uncharacterized protein</fullName>
    </submittedName>
</protein>
<evidence type="ECO:0000313" key="1">
    <source>
        <dbReference type="EMBL" id="CAI9742145.1"/>
    </source>
</evidence>
<evidence type="ECO:0000313" key="2">
    <source>
        <dbReference type="Proteomes" id="UP001162480"/>
    </source>
</evidence>
<reference evidence="1" key="1">
    <citation type="submission" date="2023-08" db="EMBL/GenBank/DDBJ databases">
        <authorList>
            <person name="Alioto T."/>
            <person name="Alioto T."/>
            <person name="Gomez Garrido J."/>
        </authorList>
    </citation>
    <scope>NUCLEOTIDE SEQUENCE</scope>
</reference>